<dbReference type="Proteomes" id="UP000216682">
    <property type="component" value="Unassembled WGS sequence"/>
</dbReference>
<dbReference type="GO" id="GO:0003677">
    <property type="term" value="F:DNA binding"/>
    <property type="evidence" value="ECO:0007669"/>
    <property type="project" value="InterPro"/>
</dbReference>
<dbReference type="SMART" id="SM00530">
    <property type="entry name" value="HTH_XRE"/>
    <property type="match status" value="1"/>
</dbReference>
<accession>A0A265EAP2</accession>
<feature type="domain" description="HTH cro/C1-type" evidence="1">
    <location>
        <begin position="9"/>
        <end position="53"/>
    </location>
</feature>
<dbReference type="EMBL" id="NPEZ01000001">
    <property type="protein sequence ID" value="OZT78644.1"/>
    <property type="molecule type" value="Genomic_DNA"/>
</dbReference>
<dbReference type="CDD" id="cd00093">
    <property type="entry name" value="HTH_XRE"/>
    <property type="match status" value="1"/>
</dbReference>
<name>A0A265EAP2_9STAP</name>
<dbReference type="InterPro" id="IPR010982">
    <property type="entry name" value="Lambda_DNA-bd_dom_sf"/>
</dbReference>
<gene>
    <name evidence="2" type="ORF">CFN03_00380</name>
</gene>
<proteinExistence type="predicted"/>
<evidence type="ECO:0000313" key="3">
    <source>
        <dbReference type="Proteomes" id="UP000216682"/>
    </source>
</evidence>
<dbReference type="AlphaFoldDB" id="A0A265EAP2"/>
<comment type="caution">
    <text evidence="2">The sequence shown here is derived from an EMBL/GenBank/DDBJ whole genome shotgun (WGS) entry which is preliminary data.</text>
</comment>
<dbReference type="Pfam" id="PF01381">
    <property type="entry name" value="HTH_3"/>
    <property type="match status" value="1"/>
</dbReference>
<dbReference type="SUPFAM" id="SSF47413">
    <property type="entry name" value="lambda repressor-like DNA-binding domains"/>
    <property type="match status" value="1"/>
</dbReference>
<protein>
    <submittedName>
        <fullName evidence="2">Transcriptional regulator</fullName>
    </submittedName>
</protein>
<dbReference type="Gene3D" id="1.10.260.40">
    <property type="entry name" value="lambda repressor-like DNA-binding domains"/>
    <property type="match status" value="1"/>
</dbReference>
<organism evidence="2 3">
    <name type="scientific">Salinicoccus roseus</name>
    <dbReference type="NCBI Taxonomy" id="45670"/>
    <lineage>
        <taxon>Bacteria</taxon>
        <taxon>Bacillati</taxon>
        <taxon>Bacillota</taxon>
        <taxon>Bacilli</taxon>
        <taxon>Bacillales</taxon>
        <taxon>Staphylococcaceae</taxon>
        <taxon>Salinicoccus</taxon>
    </lineage>
</organism>
<sequence length="68" mass="7887">MINLRRDQTRLEVAQDLEITPQMLGAIERGSRTPSLSLAKKIADYYGVAIEDIFFEHERHDMCHKKEA</sequence>
<dbReference type="PROSITE" id="PS50943">
    <property type="entry name" value="HTH_CROC1"/>
    <property type="match status" value="1"/>
</dbReference>
<reference evidence="2 3" key="1">
    <citation type="submission" date="2017-07" db="EMBL/GenBank/DDBJ databases">
        <title>Shotgun whole genome sequences of three halophilic bacterial isolates.</title>
        <authorList>
            <person name="Pozzo T."/>
            <person name="Higdon S.M."/>
            <person name="Quillaguaman J."/>
        </authorList>
    </citation>
    <scope>NUCLEOTIDE SEQUENCE [LARGE SCALE GENOMIC DNA]</scope>
    <source>
        <strain evidence="2 3">BU-1</strain>
    </source>
</reference>
<evidence type="ECO:0000259" key="1">
    <source>
        <dbReference type="PROSITE" id="PS50943"/>
    </source>
</evidence>
<dbReference type="InterPro" id="IPR001387">
    <property type="entry name" value="Cro/C1-type_HTH"/>
</dbReference>
<evidence type="ECO:0000313" key="2">
    <source>
        <dbReference type="EMBL" id="OZT78644.1"/>
    </source>
</evidence>